<proteinExistence type="inferred from homology"/>
<feature type="transmembrane region" description="Helical" evidence="7">
    <location>
        <begin position="144"/>
        <end position="173"/>
    </location>
</feature>
<evidence type="ECO:0000256" key="6">
    <source>
        <dbReference type="ARBA" id="ARBA00023136"/>
    </source>
</evidence>
<protein>
    <submittedName>
        <fullName evidence="8">Chromate transporter</fullName>
    </submittedName>
</protein>
<feature type="transmembrane region" description="Helical" evidence="7">
    <location>
        <begin position="308"/>
        <end position="337"/>
    </location>
</feature>
<organism evidence="8 9">
    <name type="scientific">Hydrotalea sandarakina</name>
    <dbReference type="NCBI Taxonomy" id="1004304"/>
    <lineage>
        <taxon>Bacteria</taxon>
        <taxon>Pseudomonadati</taxon>
        <taxon>Bacteroidota</taxon>
        <taxon>Chitinophagia</taxon>
        <taxon>Chitinophagales</taxon>
        <taxon>Chitinophagaceae</taxon>
        <taxon>Hydrotalea</taxon>
    </lineage>
</organism>
<dbReference type="AlphaFoldDB" id="A0A2W7RPZ6"/>
<reference evidence="8 9" key="1">
    <citation type="submission" date="2018-06" db="EMBL/GenBank/DDBJ databases">
        <title>Genomic Encyclopedia of Archaeal and Bacterial Type Strains, Phase II (KMG-II): from individual species to whole genera.</title>
        <authorList>
            <person name="Goeker M."/>
        </authorList>
    </citation>
    <scope>NUCLEOTIDE SEQUENCE [LARGE SCALE GENOMIC DNA]</scope>
    <source>
        <strain evidence="8 9">DSM 23241</strain>
    </source>
</reference>
<evidence type="ECO:0000256" key="4">
    <source>
        <dbReference type="ARBA" id="ARBA00022692"/>
    </source>
</evidence>
<keyword evidence="3" id="KW-1003">Cell membrane</keyword>
<dbReference type="InterPro" id="IPR003370">
    <property type="entry name" value="Chromate_transpt"/>
</dbReference>
<dbReference type="PANTHER" id="PTHR33567">
    <property type="entry name" value="CHROMATE ION TRANSPORTER (EUROFUNG)"/>
    <property type="match status" value="1"/>
</dbReference>
<gene>
    <name evidence="8" type="ORF">LX80_01577</name>
</gene>
<dbReference type="InterPro" id="IPR014047">
    <property type="entry name" value="Chr_Tranpt_l_chain"/>
</dbReference>
<comment type="subcellular location">
    <subcellularLocation>
        <location evidence="1">Cell membrane</location>
        <topology evidence="1">Multi-pass membrane protein</topology>
    </subcellularLocation>
</comment>
<evidence type="ECO:0000256" key="3">
    <source>
        <dbReference type="ARBA" id="ARBA00022475"/>
    </source>
</evidence>
<sequence length="419" mass="46683">MLLLRHLAFLRAVFFYSITAFGGPQGHYAMMLKTFVQKRKDITEHELLDLLSFCNMLPGASSTQTITLIGYKRGGIPLAILTLLVWIAPASILMGSLSFLLNYLDGIGINIALFKFIRPMAIGFVAFSAVRMFHVAIHNTITRVIMVVAAIATFLAFKTPWIFPTLIVLGGIVTNFSDKRIPQQGEPPKQTKWGNLLIFLLIFAIAGYLSETATRQNWKYRKAFNLFENTYRNGSLVFGGGDVLIPMMYEQYVTRPETKRVLQKRPDVLKMNRDEFLTGSGIVRAIPGPVFSIGAFVGGMVLKSENDPTLQVVGCVLGAIGLFIPSALLVLFFFPVWHNLKKYAVIYRSLEGINASVVGIIAGATFYLIKDILFVELWNLQINGFLDISVVIATFIVLYYTKIPPPVIVLVCLVLGWLL</sequence>
<keyword evidence="4 7" id="KW-0812">Transmembrane</keyword>
<dbReference type="Proteomes" id="UP000249720">
    <property type="component" value="Unassembled WGS sequence"/>
</dbReference>
<feature type="transmembrane region" description="Helical" evidence="7">
    <location>
        <begin position="116"/>
        <end position="137"/>
    </location>
</feature>
<dbReference type="GO" id="GO:0005886">
    <property type="term" value="C:plasma membrane"/>
    <property type="evidence" value="ECO:0007669"/>
    <property type="project" value="UniProtKB-SubCell"/>
</dbReference>
<name>A0A2W7RPZ6_9BACT</name>
<evidence type="ECO:0000256" key="5">
    <source>
        <dbReference type="ARBA" id="ARBA00022989"/>
    </source>
</evidence>
<keyword evidence="5 7" id="KW-1133">Transmembrane helix</keyword>
<feature type="transmembrane region" description="Helical" evidence="7">
    <location>
        <begin position="389"/>
        <end position="418"/>
    </location>
</feature>
<evidence type="ECO:0000313" key="8">
    <source>
        <dbReference type="EMBL" id="PZX62883.1"/>
    </source>
</evidence>
<comment type="caution">
    <text evidence="8">The sequence shown here is derived from an EMBL/GenBank/DDBJ whole genome shotgun (WGS) entry which is preliminary data.</text>
</comment>
<feature type="transmembrane region" description="Helical" evidence="7">
    <location>
        <begin position="281"/>
        <end position="302"/>
    </location>
</feature>
<dbReference type="OrthoDB" id="9788907at2"/>
<keyword evidence="9" id="KW-1185">Reference proteome</keyword>
<dbReference type="GO" id="GO:0015109">
    <property type="term" value="F:chromate transmembrane transporter activity"/>
    <property type="evidence" value="ECO:0007669"/>
    <property type="project" value="InterPro"/>
</dbReference>
<dbReference type="NCBIfam" id="TIGR00937">
    <property type="entry name" value="2A51"/>
    <property type="match status" value="1"/>
</dbReference>
<accession>A0A2W7RPZ6</accession>
<dbReference type="PIRSF" id="PIRSF004810">
    <property type="entry name" value="ChrA"/>
    <property type="match status" value="1"/>
</dbReference>
<evidence type="ECO:0000256" key="2">
    <source>
        <dbReference type="ARBA" id="ARBA00005262"/>
    </source>
</evidence>
<feature type="transmembrane region" description="Helical" evidence="7">
    <location>
        <begin position="78"/>
        <end position="104"/>
    </location>
</feature>
<feature type="transmembrane region" description="Helical" evidence="7">
    <location>
        <begin position="193"/>
        <end position="210"/>
    </location>
</feature>
<dbReference type="PANTHER" id="PTHR33567:SF3">
    <property type="entry name" value="CHROMATE ION TRANSPORTER (EUROFUNG)"/>
    <property type="match status" value="1"/>
</dbReference>
<evidence type="ECO:0000313" key="9">
    <source>
        <dbReference type="Proteomes" id="UP000249720"/>
    </source>
</evidence>
<dbReference type="EMBL" id="QKZV01000004">
    <property type="protein sequence ID" value="PZX62883.1"/>
    <property type="molecule type" value="Genomic_DNA"/>
</dbReference>
<evidence type="ECO:0000256" key="1">
    <source>
        <dbReference type="ARBA" id="ARBA00004651"/>
    </source>
</evidence>
<dbReference type="RefSeq" id="WP_111294986.1">
    <property type="nucleotide sequence ID" value="NZ_QKZV01000004.1"/>
</dbReference>
<keyword evidence="6 7" id="KW-0472">Membrane</keyword>
<feature type="transmembrane region" description="Helical" evidence="7">
    <location>
        <begin position="349"/>
        <end position="369"/>
    </location>
</feature>
<evidence type="ECO:0000256" key="7">
    <source>
        <dbReference type="SAM" id="Phobius"/>
    </source>
</evidence>
<dbReference type="Pfam" id="PF02417">
    <property type="entry name" value="Chromate_transp"/>
    <property type="match status" value="2"/>
</dbReference>
<comment type="similarity">
    <text evidence="2">Belongs to the chromate ion transporter (CHR) (TC 2.A.51) family.</text>
</comment>
<feature type="transmembrane region" description="Helical" evidence="7">
    <location>
        <begin position="12"/>
        <end position="30"/>
    </location>
</feature>